<organism evidence="2 3">
    <name type="scientific">Candidatus Harrisonbacteria bacterium CG10_big_fil_rev_8_21_14_0_10_38_8</name>
    <dbReference type="NCBI Taxonomy" id="1974582"/>
    <lineage>
        <taxon>Bacteria</taxon>
        <taxon>Candidatus Harrisoniibacteriota</taxon>
    </lineage>
</organism>
<dbReference type="EMBL" id="PFAY01000022">
    <property type="protein sequence ID" value="PIT92985.1"/>
    <property type="molecule type" value="Genomic_DNA"/>
</dbReference>
<accession>A0A2M6WJM5</accession>
<feature type="region of interest" description="Disordered" evidence="1">
    <location>
        <begin position="1"/>
        <end position="30"/>
    </location>
</feature>
<protein>
    <submittedName>
        <fullName evidence="2">Uncharacterized protein</fullName>
    </submittedName>
</protein>
<sequence>MSIEGGFLEEVPDSLPPDAEEEFDRTDAKKRREIQDRYNTYRTPQEVFDNLDKAGREEFQKEFGSYRDFKKPIEITYRNDNPQRGEKRMELVAKVFGIQNQWNYFVEKIDRLRAEKDELEEGVKKSWIKKLLRINRTKEEERKIVINTAISKIEENLLCLEEELESLGINPLTRGEDNKFLKYNEKNNTSS</sequence>
<dbReference type="Proteomes" id="UP000229112">
    <property type="component" value="Unassembled WGS sequence"/>
</dbReference>
<proteinExistence type="predicted"/>
<evidence type="ECO:0000313" key="3">
    <source>
        <dbReference type="Proteomes" id="UP000229112"/>
    </source>
</evidence>
<reference evidence="3" key="1">
    <citation type="submission" date="2017-09" db="EMBL/GenBank/DDBJ databases">
        <title>Depth-based differentiation of microbial function through sediment-hosted aquifers and enrichment of novel symbionts in the deep terrestrial subsurface.</title>
        <authorList>
            <person name="Probst A.J."/>
            <person name="Ladd B."/>
            <person name="Jarett J.K."/>
            <person name="Geller-Mcgrath D.E."/>
            <person name="Sieber C.M.K."/>
            <person name="Emerson J.B."/>
            <person name="Anantharaman K."/>
            <person name="Thomas B.C."/>
            <person name="Malmstrom R."/>
            <person name="Stieglmeier M."/>
            <person name="Klingl A."/>
            <person name="Woyke T."/>
            <person name="Ryan C.M."/>
            <person name="Banfield J.F."/>
        </authorList>
    </citation>
    <scope>NUCLEOTIDE SEQUENCE [LARGE SCALE GENOMIC DNA]</scope>
</reference>
<dbReference type="AlphaFoldDB" id="A0A2M6WJM5"/>
<evidence type="ECO:0000313" key="2">
    <source>
        <dbReference type="EMBL" id="PIT92985.1"/>
    </source>
</evidence>
<comment type="caution">
    <text evidence="2">The sequence shown here is derived from an EMBL/GenBank/DDBJ whole genome shotgun (WGS) entry which is preliminary data.</text>
</comment>
<gene>
    <name evidence="2" type="ORF">COU06_02390</name>
</gene>
<evidence type="ECO:0000256" key="1">
    <source>
        <dbReference type="SAM" id="MobiDB-lite"/>
    </source>
</evidence>
<name>A0A2M6WJM5_9BACT</name>